<feature type="domain" description="2Fe-2S ferredoxin-type" evidence="1">
    <location>
        <begin position="45"/>
        <end position="136"/>
    </location>
</feature>
<gene>
    <name evidence="2" type="ORF">S03H2_37404</name>
</gene>
<comment type="caution">
    <text evidence="2">The sequence shown here is derived from an EMBL/GenBank/DDBJ whole genome shotgun (WGS) entry which is preliminary data.</text>
</comment>
<dbReference type="Pfam" id="PF00111">
    <property type="entry name" value="Fer2"/>
    <property type="match status" value="1"/>
</dbReference>
<organism evidence="2">
    <name type="scientific">marine sediment metagenome</name>
    <dbReference type="NCBI Taxonomy" id="412755"/>
    <lineage>
        <taxon>unclassified sequences</taxon>
        <taxon>metagenomes</taxon>
        <taxon>ecological metagenomes</taxon>
    </lineage>
</organism>
<dbReference type="AlphaFoldDB" id="X1GUY5"/>
<dbReference type="InterPro" id="IPR012675">
    <property type="entry name" value="Beta-grasp_dom_sf"/>
</dbReference>
<dbReference type="EMBL" id="BARU01023022">
    <property type="protein sequence ID" value="GAH48675.1"/>
    <property type="molecule type" value="Genomic_DNA"/>
</dbReference>
<proteinExistence type="predicted"/>
<dbReference type="Gene3D" id="3.10.20.30">
    <property type="match status" value="1"/>
</dbReference>
<reference evidence="2" key="1">
    <citation type="journal article" date="2014" name="Front. Microbiol.">
        <title>High frequency of phylogenetically diverse reductive dehalogenase-homologous genes in deep subseafloor sedimentary metagenomes.</title>
        <authorList>
            <person name="Kawai M."/>
            <person name="Futagami T."/>
            <person name="Toyoda A."/>
            <person name="Takaki Y."/>
            <person name="Nishi S."/>
            <person name="Hori S."/>
            <person name="Arai W."/>
            <person name="Tsubouchi T."/>
            <person name="Morono Y."/>
            <person name="Uchiyama I."/>
            <person name="Ito T."/>
            <person name="Fujiyama A."/>
            <person name="Inagaki F."/>
            <person name="Takami H."/>
        </authorList>
    </citation>
    <scope>NUCLEOTIDE SEQUENCE</scope>
    <source>
        <strain evidence="2">Expedition CK06-06</strain>
    </source>
</reference>
<dbReference type="CDD" id="cd00207">
    <property type="entry name" value="fer2"/>
    <property type="match status" value="1"/>
</dbReference>
<dbReference type="InterPro" id="IPR036010">
    <property type="entry name" value="2Fe-2S_ferredoxin-like_sf"/>
</dbReference>
<evidence type="ECO:0000259" key="1">
    <source>
        <dbReference type="PROSITE" id="PS51085"/>
    </source>
</evidence>
<dbReference type="GO" id="GO:0051536">
    <property type="term" value="F:iron-sulfur cluster binding"/>
    <property type="evidence" value="ECO:0007669"/>
    <property type="project" value="InterPro"/>
</dbReference>
<name>X1GUY5_9ZZZZ</name>
<accession>X1GUY5</accession>
<dbReference type="SUPFAM" id="SSF54292">
    <property type="entry name" value="2Fe-2S ferredoxin-like"/>
    <property type="match status" value="1"/>
</dbReference>
<dbReference type="PROSITE" id="PS51085">
    <property type="entry name" value="2FE2S_FER_2"/>
    <property type="match status" value="1"/>
</dbReference>
<dbReference type="InterPro" id="IPR001041">
    <property type="entry name" value="2Fe-2S_ferredoxin-type"/>
</dbReference>
<protein>
    <recommendedName>
        <fullName evidence="1">2Fe-2S ferredoxin-type domain-containing protein</fullName>
    </recommendedName>
</protein>
<sequence>MYEFLEKEIQNLNIPNRRIRRELYGQPDNITTNPKYPVEFKEKTFNITVRIGNKIETIKASATESVLVSLERAGIGVDSQCRSGECGFCRSLLISGNIFINDEIDGRRAGDKKFGFFHPCSSYPLSDLEIKIPSFKFVKFSPIK</sequence>
<evidence type="ECO:0000313" key="2">
    <source>
        <dbReference type="EMBL" id="GAH48675.1"/>
    </source>
</evidence>